<comment type="caution">
    <text evidence="1">The sequence shown here is derived from an EMBL/GenBank/DDBJ whole genome shotgun (WGS) entry which is preliminary data.</text>
</comment>
<proteinExistence type="predicted"/>
<evidence type="ECO:0000313" key="1">
    <source>
        <dbReference type="EMBL" id="GAY78315.1"/>
    </source>
</evidence>
<organism evidence="1 2">
    <name type="scientific">Sporolactobacillus inulinus</name>
    <dbReference type="NCBI Taxonomy" id="2078"/>
    <lineage>
        <taxon>Bacteria</taxon>
        <taxon>Bacillati</taxon>
        <taxon>Bacillota</taxon>
        <taxon>Bacilli</taxon>
        <taxon>Bacillales</taxon>
        <taxon>Sporolactobacillaceae</taxon>
        <taxon>Sporolactobacillus</taxon>
    </lineage>
</organism>
<gene>
    <name evidence="1" type="ORF">NBRC111894_3869</name>
</gene>
<dbReference type="RefSeq" id="WP_262393344.1">
    <property type="nucleotide sequence ID" value="NZ_BEXB01000045.1"/>
</dbReference>
<dbReference type="Proteomes" id="UP000319716">
    <property type="component" value="Unassembled WGS sequence"/>
</dbReference>
<accession>A0A4Y1ZGS2</accession>
<reference evidence="1 2" key="1">
    <citation type="submission" date="2017-11" db="EMBL/GenBank/DDBJ databases">
        <title>Draft Genome Sequence of Sporolactobacillus inulinus NBRC 111894 Isolated from Koso, a Japanese Sugar-Vegetable Fermented Beverage.</title>
        <authorList>
            <person name="Chiou T.Y."/>
            <person name="Oshima K."/>
            <person name="Suda W."/>
            <person name="Hattori M."/>
            <person name="Takahashi T."/>
        </authorList>
    </citation>
    <scope>NUCLEOTIDE SEQUENCE [LARGE SCALE GENOMIC DNA]</scope>
    <source>
        <strain evidence="1 2">NBRC111894</strain>
    </source>
</reference>
<dbReference type="EMBL" id="BEXB01000045">
    <property type="protein sequence ID" value="GAY78315.1"/>
    <property type="molecule type" value="Genomic_DNA"/>
</dbReference>
<protein>
    <submittedName>
        <fullName evidence="1">Uncharacterized protein</fullName>
    </submittedName>
</protein>
<sequence length="138" mass="16301">MESLLEQFNDFLDKEETNMSIYEKRIGNLILSHFHDICSLNNRQGKRGKYISQLIIDSKNIIINRDTVNSTSTSIQNIKNMSKLTVENFRGFSNEETIKFKIKNIFLFMVEMVQGKAVFARHWNIHFLEILRNVKQKE</sequence>
<name>A0A4Y1ZGS2_9BACL</name>
<dbReference type="AlphaFoldDB" id="A0A4Y1ZGS2"/>
<evidence type="ECO:0000313" key="2">
    <source>
        <dbReference type="Proteomes" id="UP000319716"/>
    </source>
</evidence>